<protein>
    <submittedName>
        <fullName evidence="3">Uncharacterized protein</fullName>
    </submittedName>
</protein>
<proteinExistence type="predicted"/>
<name>A0A9D7XMY2_9BACT</name>
<dbReference type="EMBL" id="JADKGY010000001">
    <property type="protein sequence ID" value="MBK9981670.1"/>
    <property type="molecule type" value="Genomic_DNA"/>
</dbReference>
<keyword evidence="2" id="KW-0472">Membrane</keyword>
<dbReference type="AlphaFoldDB" id="A0A9D7XMY2"/>
<dbReference type="Proteomes" id="UP000808337">
    <property type="component" value="Unassembled WGS sequence"/>
</dbReference>
<keyword evidence="1" id="KW-0175">Coiled coil</keyword>
<keyword evidence="2" id="KW-1133">Transmembrane helix</keyword>
<comment type="caution">
    <text evidence="3">The sequence shown here is derived from an EMBL/GenBank/DDBJ whole genome shotgun (WGS) entry which is preliminary data.</text>
</comment>
<evidence type="ECO:0000256" key="1">
    <source>
        <dbReference type="SAM" id="Coils"/>
    </source>
</evidence>
<feature type="coiled-coil region" evidence="1">
    <location>
        <begin position="67"/>
        <end position="101"/>
    </location>
</feature>
<evidence type="ECO:0000313" key="4">
    <source>
        <dbReference type="Proteomes" id="UP000808337"/>
    </source>
</evidence>
<evidence type="ECO:0000256" key="2">
    <source>
        <dbReference type="SAM" id="Phobius"/>
    </source>
</evidence>
<feature type="transmembrane region" description="Helical" evidence="2">
    <location>
        <begin position="12"/>
        <end position="31"/>
    </location>
</feature>
<sequence length="103" mass="12028">MTPKYKTTGCFRFFVFFLIFVPAVYFGATFFRGENGWQMIKDFYHKIVGKSDSTSSGNEIKSDTYKVDDCQTALKKMQNENDELKRQLREKEDEISVLKKTGK</sequence>
<evidence type="ECO:0000313" key="3">
    <source>
        <dbReference type="EMBL" id="MBK9981670.1"/>
    </source>
</evidence>
<organism evidence="3 4">
    <name type="scientific">Candidatus Opimibacter skivensis</name>
    <dbReference type="NCBI Taxonomy" id="2982028"/>
    <lineage>
        <taxon>Bacteria</taxon>
        <taxon>Pseudomonadati</taxon>
        <taxon>Bacteroidota</taxon>
        <taxon>Saprospiria</taxon>
        <taxon>Saprospirales</taxon>
        <taxon>Saprospiraceae</taxon>
        <taxon>Candidatus Opimibacter</taxon>
    </lineage>
</organism>
<keyword evidence="2" id="KW-0812">Transmembrane</keyword>
<reference evidence="3 4" key="1">
    <citation type="submission" date="2020-10" db="EMBL/GenBank/DDBJ databases">
        <title>Connecting structure to function with the recovery of over 1000 high-quality activated sludge metagenome-assembled genomes encoding full-length rRNA genes using long-read sequencing.</title>
        <authorList>
            <person name="Singleton C.M."/>
            <person name="Petriglieri F."/>
            <person name="Kristensen J.M."/>
            <person name="Kirkegaard R.H."/>
            <person name="Michaelsen T.Y."/>
            <person name="Andersen M.H."/>
            <person name="Karst S.M."/>
            <person name="Dueholm M.S."/>
            <person name="Nielsen P.H."/>
            <person name="Albertsen M."/>
        </authorList>
    </citation>
    <scope>NUCLEOTIDE SEQUENCE [LARGE SCALE GENOMIC DNA]</scope>
    <source>
        <strain evidence="3">Ribe_18-Q3-R11-54_MAXAC.273</strain>
    </source>
</reference>
<gene>
    <name evidence="3" type="ORF">IPP15_04475</name>
</gene>
<accession>A0A9D7XMY2</accession>